<dbReference type="PANTHER" id="PTHR16189">
    <property type="entry name" value="TRANSMEMBRANE PROTEIN 104-RELATED"/>
    <property type="match status" value="1"/>
</dbReference>
<feature type="transmembrane region" description="Helical" evidence="8">
    <location>
        <begin position="239"/>
        <end position="256"/>
    </location>
</feature>
<evidence type="ECO:0000313" key="11">
    <source>
        <dbReference type="WBParaSite" id="PgR058_g047_t01"/>
    </source>
</evidence>
<keyword evidence="10" id="KW-1185">Reference proteome</keyword>
<dbReference type="Proteomes" id="UP000887569">
    <property type="component" value="Unplaced"/>
</dbReference>
<feature type="compositionally biased region" description="Basic and acidic residues" evidence="7">
    <location>
        <begin position="446"/>
        <end position="458"/>
    </location>
</feature>
<feature type="region of interest" description="Disordered" evidence="7">
    <location>
        <begin position="380"/>
        <end position="458"/>
    </location>
</feature>
<proteinExistence type="inferred from homology"/>
<feature type="compositionally biased region" description="Basic and acidic residues" evidence="7">
    <location>
        <begin position="393"/>
        <end position="413"/>
    </location>
</feature>
<evidence type="ECO:0000256" key="8">
    <source>
        <dbReference type="SAM" id="Phobius"/>
    </source>
</evidence>
<sequence>MAGGPDPNDSFSAGVGYILVFNLIVGTGALSLPKAFRHAGYVLAIVLLIVSFFTSYVCATFLIEGMAVANAAVRSNKLKKREKSDPNPESKEELEEIYRIDKRMEVSAMAMIFLGKYGVLFLMIIMTVYLFGDLAIYTVAVPKSIMNVMCSTDSNAEVVSWDEPCWENWPKWTTRSAIYRIWVAAFILFVTPLVIIGVRRTKYLQISTSVCRWTAFILMIVLASILLGDKGSPSVPKPAIANGFGSLFGTTVYAFMCHHSLPSLITPMKTKKHLMFFLLLVYLCVLLFYVALSTTGAFAFADTYDVYSLNFLHSPYFQTIFYKICDYFLALFPVFTITTNYPIVGCTLVNNLLVAFDICEEMLAERGFTFFRSNKIAKATSDPPPIKCETDEEEHKNKTVIDVHEEKDDKECTSEEPTEDGSIERNDDGKGVKDKDSSDNETEEESIGRKTLEPGDHINKEIHTEVPVAKPHPLRRYVVMLVLIGLSTLIALLTDNVLILAEITGSYPGVGVQYIIPSLIVIFARRYSLRELGRPVPSCSASPFSHIFWPCLLLLWSAFAIVMVSLNFGGVFE</sequence>
<evidence type="ECO:0000256" key="2">
    <source>
        <dbReference type="ARBA" id="ARBA00022692"/>
    </source>
</evidence>
<evidence type="ECO:0000256" key="7">
    <source>
        <dbReference type="SAM" id="MobiDB-lite"/>
    </source>
</evidence>
<evidence type="ECO:0000313" key="10">
    <source>
        <dbReference type="Proteomes" id="UP000887569"/>
    </source>
</evidence>
<evidence type="ECO:0000259" key="9">
    <source>
        <dbReference type="Pfam" id="PF01490"/>
    </source>
</evidence>
<dbReference type="InterPro" id="IPR013057">
    <property type="entry name" value="AA_transpt_TM"/>
</dbReference>
<comment type="subcellular location">
    <subcellularLocation>
        <location evidence="1">Membrane</location>
        <topology evidence="1">Multi-pass membrane protein</topology>
    </subcellularLocation>
</comment>
<feature type="transmembrane region" description="Helical" evidence="8">
    <location>
        <begin position="210"/>
        <end position="227"/>
    </location>
</feature>
<feature type="transmembrane region" description="Helical" evidence="8">
    <location>
        <begin position="320"/>
        <end position="343"/>
    </location>
</feature>
<feature type="transmembrane region" description="Helical" evidence="8">
    <location>
        <begin position="477"/>
        <end position="501"/>
    </location>
</feature>
<evidence type="ECO:0000256" key="6">
    <source>
        <dbReference type="ARBA" id="ARBA00038166"/>
    </source>
</evidence>
<protein>
    <submittedName>
        <fullName evidence="11">Amino acid transporter transmembrane domain-containing protein</fullName>
    </submittedName>
</protein>
<evidence type="ECO:0000256" key="1">
    <source>
        <dbReference type="ARBA" id="ARBA00004141"/>
    </source>
</evidence>
<accession>A0A915BT58</accession>
<organism evidence="10 11">
    <name type="scientific">Parascaris univalens</name>
    <name type="common">Nematode worm</name>
    <dbReference type="NCBI Taxonomy" id="6257"/>
    <lineage>
        <taxon>Eukaryota</taxon>
        <taxon>Metazoa</taxon>
        <taxon>Ecdysozoa</taxon>
        <taxon>Nematoda</taxon>
        <taxon>Chromadorea</taxon>
        <taxon>Rhabditida</taxon>
        <taxon>Spirurina</taxon>
        <taxon>Ascaridomorpha</taxon>
        <taxon>Ascaridoidea</taxon>
        <taxon>Ascarididae</taxon>
        <taxon>Parascaris</taxon>
    </lineage>
</organism>
<feature type="transmembrane region" description="Helical" evidence="8">
    <location>
        <begin position="108"/>
        <end position="131"/>
    </location>
</feature>
<dbReference type="GO" id="GO:0016020">
    <property type="term" value="C:membrane"/>
    <property type="evidence" value="ECO:0007669"/>
    <property type="project" value="UniProtKB-SubCell"/>
</dbReference>
<dbReference type="WBParaSite" id="PgR058_g047_t01">
    <property type="protein sequence ID" value="PgR058_g047_t01"/>
    <property type="gene ID" value="PgR058_g047"/>
</dbReference>
<dbReference type="AlphaFoldDB" id="A0A915BT58"/>
<feature type="transmembrane region" description="Helical" evidence="8">
    <location>
        <begin position="547"/>
        <end position="568"/>
    </location>
</feature>
<feature type="transmembrane region" description="Helical" evidence="8">
    <location>
        <begin position="44"/>
        <end position="73"/>
    </location>
</feature>
<keyword evidence="5" id="KW-0325">Glycoprotein</keyword>
<feature type="domain" description="Amino acid transporter transmembrane" evidence="9">
    <location>
        <begin position="12"/>
        <end position="536"/>
    </location>
</feature>
<evidence type="ECO:0000256" key="4">
    <source>
        <dbReference type="ARBA" id="ARBA00023136"/>
    </source>
</evidence>
<reference evidence="11" key="1">
    <citation type="submission" date="2022-11" db="UniProtKB">
        <authorList>
            <consortium name="WormBaseParasite"/>
        </authorList>
    </citation>
    <scope>IDENTIFICATION</scope>
</reference>
<comment type="similarity">
    <text evidence="6">Belongs to the TMEM104 family.</text>
</comment>
<keyword evidence="4 8" id="KW-0472">Membrane</keyword>
<feature type="compositionally biased region" description="Basic and acidic residues" evidence="7">
    <location>
        <begin position="422"/>
        <end position="438"/>
    </location>
</feature>
<evidence type="ECO:0000256" key="5">
    <source>
        <dbReference type="ARBA" id="ARBA00023180"/>
    </source>
</evidence>
<dbReference type="PANTHER" id="PTHR16189:SF0">
    <property type="entry name" value="TRANSMEMBRANE PROTEIN 104"/>
    <property type="match status" value="1"/>
</dbReference>
<dbReference type="Gene3D" id="1.20.1740.10">
    <property type="entry name" value="Amino acid/polyamine transporter I"/>
    <property type="match status" value="1"/>
</dbReference>
<feature type="transmembrane region" description="Helical" evidence="8">
    <location>
        <begin position="177"/>
        <end position="198"/>
    </location>
</feature>
<dbReference type="Pfam" id="PF01490">
    <property type="entry name" value="Aa_trans"/>
    <property type="match status" value="1"/>
</dbReference>
<evidence type="ECO:0000256" key="3">
    <source>
        <dbReference type="ARBA" id="ARBA00022989"/>
    </source>
</evidence>
<keyword evidence="3 8" id="KW-1133">Transmembrane helix</keyword>
<name>A0A915BT58_PARUN</name>
<feature type="transmembrane region" description="Helical" evidence="8">
    <location>
        <begin position="507"/>
        <end position="527"/>
    </location>
</feature>
<feature type="transmembrane region" description="Helical" evidence="8">
    <location>
        <begin position="276"/>
        <end position="300"/>
    </location>
</feature>
<keyword evidence="2 8" id="KW-0812">Transmembrane</keyword>
<feature type="transmembrane region" description="Helical" evidence="8">
    <location>
        <begin position="12"/>
        <end position="32"/>
    </location>
</feature>